<dbReference type="Proteomes" id="UP000092382">
    <property type="component" value="Unassembled WGS sequence"/>
</dbReference>
<proteinExistence type="predicted"/>
<evidence type="ECO:0000313" key="2">
    <source>
        <dbReference type="Proteomes" id="UP000092382"/>
    </source>
</evidence>
<accession>A0A1B7VVL0</accession>
<dbReference type="PATRIC" id="fig|1710894.3.peg.247"/>
<organism evidence="1 2">
    <name type="scientific">Aphanizomenon flos-aquae LD13</name>
    <dbReference type="NCBI Taxonomy" id="1710894"/>
    <lineage>
        <taxon>Bacteria</taxon>
        <taxon>Bacillati</taxon>
        <taxon>Cyanobacteriota</taxon>
        <taxon>Cyanophyceae</taxon>
        <taxon>Nostocales</taxon>
        <taxon>Aphanizomenonaceae</taxon>
        <taxon>Aphanizomenon</taxon>
    </lineage>
</organism>
<gene>
    <name evidence="1" type="ORF">AN481_12435</name>
</gene>
<name>A0A1B7VVL0_APHFL</name>
<protein>
    <submittedName>
        <fullName evidence="1">Uncharacterized protein</fullName>
    </submittedName>
</protein>
<evidence type="ECO:0000313" key="1">
    <source>
        <dbReference type="EMBL" id="OBQ25018.1"/>
    </source>
</evidence>
<dbReference type="EMBL" id="LJOY01000039">
    <property type="protein sequence ID" value="OBQ25018.1"/>
    <property type="molecule type" value="Genomic_DNA"/>
</dbReference>
<comment type="caution">
    <text evidence="1">The sequence shown here is derived from an EMBL/GenBank/DDBJ whole genome shotgun (WGS) entry which is preliminary data.</text>
</comment>
<dbReference type="AlphaFoldDB" id="A0A1B7VVL0"/>
<reference evidence="1 2" key="1">
    <citation type="submission" date="2015-09" db="EMBL/GenBank/DDBJ databases">
        <title>Whole genome shotgun sequence assembly of Aphanizomenon flos-aquae UKL13.</title>
        <authorList>
            <person name="Driscoll C."/>
        </authorList>
    </citation>
    <scope>NUCLEOTIDE SEQUENCE [LARGE SCALE GENOMIC DNA]</scope>
    <source>
        <strain evidence="1">MDT13</strain>
    </source>
</reference>
<sequence length="258" mass="29910">MSAYRTRLQANEIKLRLQPLKRESLFRGETELAVRIKEILATLAKYKNELLDKKRFLIGFLNEFYYDIQTYIYDIKPILNLPQGEIEKFCQQKNLSVTEYYWYSVILPNWLSQEDPKFSYWIEKLIQEEYTGSDEDLIIAITKTINARTDGSASNRYILDLSMATDLLVSHVPSTLEPVFVQLTGTAILRDGQRNPDFLTKQQKWNNKLSCWGIKRALLVAHDAQVNTPNNLLKLADVILKKSRDSPITFIDVIPFPG</sequence>